<organism evidence="12 13">
    <name type="scientific">Oceanospirillum multiglobuliferum</name>
    <dbReference type="NCBI Taxonomy" id="64969"/>
    <lineage>
        <taxon>Bacteria</taxon>
        <taxon>Pseudomonadati</taxon>
        <taxon>Pseudomonadota</taxon>
        <taxon>Gammaproteobacteria</taxon>
        <taxon>Oceanospirillales</taxon>
        <taxon>Oceanospirillaceae</taxon>
        <taxon>Oceanospirillum</taxon>
    </lineage>
</organism>
<evidence type="ECO:0000256" key="4">
    <source>
        <dbReference type="ARBA" id="ARBA00022490"/>
    </source>
</evidence>
<evidence type="ECO:0000256" key="3">
    <source>
        <dbReference type="ARBA" id="ARBA00006577"/>
    </source>
</evidence>
<evidence type="ECO:0000256" key="7">
    <source>
        <dbReference type="ARBA" id="ARBA00023235"/>
    </source>
</evidence>
<accession>A0A1T4SGL6</accession>
<evidence type="ECO:0000256" key="9">
    <source>
        <dbReference type="PROSITE-ProRule" id="PRU00277"/>
    </source>
</evidence>
<keyword evidence="5 9" id="KW-0697">Rotamase</keyword>
<evidence type="ECO:0000256" key="2">
    <source>
        <dbReference type="ARBA" id="ARBA00004496"/>
    </source>
</evidence>
<comment type="catalytic activity">
    <reaction evidence="1 9 10">
        <text>[protein]-peptidylproline (omega=180) = [protein]-peptidylproline (omega=0)</text>
        <dbReference type="Rhea" id="RHEA:16237"/>
        <dbReference type="Rhea" id="RHEA-COMP:10747"/>
        <dbReference type="Rhea" id="RHEA-COMP:10748"/>
        <dbReference type="ChEBI" id="CHEBI:83833"/>
        <dbReference type="ChEBI" id="CHEBI:83834"/>
        <dbReference type="EC" id="5.2.1.8"/>
    </reaction>
</comment>
<comment type="caution">
    <text evidence="12">The sequence shown here is derived from an EMBL/GenBank/DDBJ whole genome shotgun (WGS) entry which is preliminary data.</text>
</comment>
<dbReference type="AlphaFoldDB" id="A0A1T4SGL6"/>
<dbReference type="RefSeq" id="WP_078746570.1">
    <property type="nucleotide sequence ID" value="NZ_FUXG01000032.1"/>
</dbReference>
<evidence type="ECO:0000256" key="10">
    <source>
        <dbReference type="RuleBase" id="RU003915"/>
    </source>
</evidence>
<dbReference type="InterPro" id="IPR001179">
    <property type="entry name" value="PPIase_FKBP_dom"/>
</dbReference>
<evidence type="ECO:0000256" key="6">
    <source>
        <dbReference type="ARBA" id="ARBA00023186"/>
    </source>
</evidence>
<evidence type="ECO:0000256" key="5">
    <source>
        <dbReference type="ARBA" id="ARBA00023110"/>
    </source>
</evidence>
<evidence type="ECO:0000313" key="12">
    <source>
        <dbReference type="EMBL" id="OPX54242.1"/>
    </source>
</evidence>
<evidence type="ECO:0000256" key="1">
    <source>
        <dbReference type="ARBA" id="ARBA00000971"/>
    </source>
</evidence>
<reference evidence="12 13" key="1">
    <citation type="submission" date="2017-01" db="EMBL/GenBank/DDBJ databases">
        <title>Genome Sequencing of a Marine Spirillum, Oceanospirillum multiglobuliferum ATCC 33336, from Japan.</title>
        <authorList>
            <person name="Carney J.G."/>
            <person name="Trachtenberg A.M."/>
            <person name="Rheaume B.A."/>
            <person name="Linnane J.D."/>
            <person name="Pitts N.L."/>
            <person name="Mykles D.L."/>
            <person name="Maclea K.S."/>
        </authorList>
    </citation>
    <scope>NUCLEOTIDE SEQUENCE [LARGE SCALE GENOMIC DNA]</scope>
    <source>
        <strain evidence="12 13">ATCC 33336</strain>
    </source>
</reference>
<comment type="function">
    <text evidence="8">Also involved in hydrogenase metallocenter assembly, probably by participating in the nickel insertion step. This function in hydrogenase biosynthesis requires chaperone activity and the presence of the metal-binding domain, but not PPIase activity.</text>
</comment>
<dbReference type="GO" id="GO:0003755">
    <property type="term" value="F:peptidyl-prolyl cis-trans isomerase activity"/>
    <property type="evidence" value="ECO:0007669"/>
    <property type="project" value="UniProtKB-UniRule"/>
</dbReference>
<feature type="domain" description="PPIase FKBP-type" evidence="11">
    <location>
        <begin position="6"/>
        <end position="80"/>
    </location>
</feature>
<dbReference type="GO" id="GO:0042026">
    <property type="term" value="P:protein refolding"/>
    <property type="evidence" value="ECO:0007669"/>
    <property type="project" value="UniProtKB-ARBA"/>
</dbReference>
<evidence type="ECO:0000313" key="13">
    <source>
        <dbReference type="Proteomes" id="UP000191418"/>
    </source>
</evidence>
<dbReference type="STRING" id="64969.SAMN02745127_03061"/>
<dbReference type="EMBL" id="MTSM01000031">
    <property type="protein sequence ID" value="OPX54242.1"/>
    <property type="molecule type" value="Genomic_DNA"/>
</dbReference>
<dbReference type="PANTHER" id="PTHR47861">
    <property type="entry name" value="FKBP-TYPE PEPTIDYL-PROLYL CIS-TRANS ISOMERASE SLYD"/>
    <property type="match status" value="1"/>
</dbReference>
<dbReference type="PROSITE" id="PS50059">
    <property type="entry name" value="FKBP_PPIASE"/>
    <property type="match status" value="1"/>
</dbReference>
<sequence>MQITEGSVVQFFYTVKDENGVALESNVGHDPIAYLHGHNNMMIGIEKAMLGREAGESFSVTLPPEDTYGPRVEGSEQRVPVKHLQGAKKWSAGMIGVLNTEQGQRQVTVLKVGKFMVTVDTNHPMAGKTLTFDIEVGVVREATAEEIAHGHAHGTGGHHHH</sequence>
<dbReference type="PANTHER" id="PTHR47861:SF3">
    <property type="entry name" value="FKBP-TYPE PEPTIDYL-PROLYL CIS-TRANS ISOMERASE SLYD"/>
    <property type="match status" value="1"/>
</dbReference>
<gene>
    <name evidence="12" type="ORF">BTE48_15195</name>
</gene>
<keyword evidence="13" id="KW-1185">Reference proteome</keyword>
<comment type="similarity">
    <text evidence="3 10">Belongs to the FKBP-type PPIase family.</text>
</comment>
<dbReference type="SUPFAM" id="SSF54534">
    <property type="entry name" value="FKBP-like"/>
    <property type="match status" value="1"/>
</dbReference>
<dbReference type="EC" id="5.2.1.8" evidence="10"/>
<keyword evidence="7 9" id="KW-0413">Isomerase</keyword>
<dbReference type="Proteomes" id="UP000191418">
    <property type="component" value="Unassembled WGS sequence"/>
</dbReference>
<dbReference type="OrthoDB" id="9808891at2"/>
<evidence type="ECO:0000256" key="8">
    <source>
        <dbReference type="ARBA" id="ARBA00037071"/>
    </source>
</evidence>
<dbReference type="Gene3D" id="3.10.50.40">
    <property type="match status" value="1"/>
</dbReference>
<comment type="subcellular location">
    <subcellularLocation>
        <location evidence="2">Cytoplasm</location>
    </subcellularLocation>
</comment>
<protein>
    <recommendedName>
        <fullName evidence="10">Peptidyl-prolyl cis-trans isomerase</fullName>
        <ecNumber evidence="10">5.2.1.8</ecNumber>
    </recommendedName>
</protein>
<name>A0A1T4SGL6_9GAMM</name>
<dbReference type="Pfam" id="PF00254">
    <property type="entry name" value="FKBP_C"/>
    <property type="match status" value="1"/>
</dbReference>
<keyword evidence="6" id="KW-0143">Chaperone</keyword>
<evidence type="ECO:0000259" key="11">
    <source>
        <dbReference type="PROSITE" id="PS50059"/>
    </source>
</evidence>
<keyword evidence="4" id="KW-0963">Cytoplasm</keyword>
<proteinExistence type="inferred from homology"/>
<dbReference type="GO" id="GO:0005737">
    <property type="term" value="C:cytoplasm"/>
    <property type="evidence" value="ECO:0007669"/>
    <property type="project" value="UniProtKB-SubCell"/>
</dbReference>
<dbReference type="InterPro" id="IPR046357">
    <property type="entry name" value="PPIase_dom_sf"/>
</dbReference>